<proteinExistence type="predicted"/>
<accession>C5KYL5</accession>
<sequence length="332" mass="36643">MPATRRRSTAKTPVTKKPPFKLSPRKKSTRSSSSTKRLNSALPLQHEQLPSPHAATPVSSVSVNDNAAALSLADSDDMDSQTHSFLKLTMPENGDLSPQPAKLSTIPPTVPPIPPHSHPNALPTTPSIPGHLLAPVPQRRNWLSTWLDLSWYEFISQGWRRMKGHKFDDSNTSLPLTAVILGAQAFMARLHKANLISYAACATTVGLLCDMGYGPQGTLRAKQAFESLIQQIAAAVADNRTPDVDLLLTNHRCFILEQICTSFTGFTPAPPTVPSQPRSSKLWPTSYSWWDRTTRSDWNNYNNTKWWSCGSWDKHQNKNSASSTPAKSDGRK</sequence>
<dbReference type="OrthoDB" id="483103at2759"/>
<evidence type="ECO:0000256" key="1">
    <source>
        <dbReference type="SAM" id="MobiDB-lite"/>
    </source>
</evidence>
<reference evidence="2 3" key="1">
    <citation type="submission" date="2008-07" db="EMBL/GenBank/DDBJ databases">
        <authorList>
            <person name="El-Sayed N."/>
            <person name="Caler E."/>
            <person name="Inman J."/>
            <person name="Amedeo P."/>
            <person name="Hass B."/>
            <person name="Wortman J."/>
        </authorList>
    </citation>
    <scope>NUCLEOTIDE SEQUENCE [LARGE SCALE GENOMIC DNA]</scope>
    <source>
        <strain evidence="3">ATCC 50983 / TXsc</strain>
    </source>
</reference>
<protein>
    <submittedName>
        <fullName evidence="2">Uncharacterized protein</fullName>
    </submittedName>
</protein>
<dbReference type="RefSeq" id="XP_002778655.1">
    <property type="nucleotide sequence ID" value="XM_002778609.1"/>
</dbReference>
<keyword evidence="3" id="KW-1185">Reference proteome</keyword>
<dbReference type="OMA" id="TCSHELE"/>
<evidence type="ECO:0000313" key="2">
    <source>
        <dbReference type="EMBL" id="EER10450.1"/>
    </source>
</evidence>
<feature type="region of interest" description="Disordered" evidence="1">
    <location>
        <begin position="1"/>
        <end position="61"/>
    </location>
</feature>
<dbReference type="Proteomes" id="UP000007800">
    <property type="component" value="Unassembled WGS sequence"/>
</dbReference>
<dbReference type="GeneID" id="9038400"/>
<gene>
    <name evidence="2" type="ORF">Pmar_PMAR023824</name>
</gene>
<name>C5KYL5_PERM5</name>
<organism evidence="3">
    <name type="scientific">Perkinsus marinus (strain ATCC 50983 / TXsc)</name>
    <dbReference type="NCBI Taxonomy" id="423536"/>
    <lineage>
        <taxon>Eukaryota</taxon>
        <taxon>Sar</taxon>
        <taxon>Alveolata</taxon>
        <taxon>Perkinsozoa</taxon>
        <taxon>Perkinsea</taxon>
        <taxon>Perkinsida</taxon>
        <taxon>Perkinsidae</taxon>
        <taxon>Perkinsus</taxon>
    </lineage>
</organism>
<dbReference type="InParanoid" id="C5KYL5"/>
<dbReference type="AlphaFoldDB" id="C5KYL5"/>
<evidence type="ECO:0000313" key="3">
    <source>
        <dbReference type="Proteomes" id="UP000007800"/>
    </source>
</evidence>
<dbReference type="EMBL" id="GG677422">
    <property type="protein sequence ID" value="EER10450.1"/>
    <property type="molecule type" value="Genomic_DNA"/>
</dbReference>